<evidence type="ECO:0000256" key="1">
    <source>
        <dbReference type="SAM" id="MobiDB-lite"/>
    </source>
</evidence>
<reference evidence="2 3" key="1">
    <citation type="submission" date="2020-04" db="EMBL/GenBank/DDBJ databases">
        <title>MicrobeNet Type strains.</title>
        <authorList>
            <person name="Nicholson A.C."/>
        </authorList>
    </citation>
    <scope>NUCLEOTIDE SEQUENCE [LARGE SCALE GENOMIC DNA]</scope>
    <source>
        <strain evidence="2 3">DSM 44960</strain>
    </source>
</reference>
<keyword evidence="3" id="KW-1185">Reference proteome</keyword>
<accession>A0A846WHR2</accession>
<dbReference type="Proteomes" id="UP000572007">
    <property type="component" value="Unassembled WGS sequence"/>
</dbReference>
<protein>
    <submittedName>
        <fullName evidence="2">Uncharacterized protein</fullName>
    </submittedName>
</protein>
<dbReference type="AlphaFoldDB" id="A0A846WHR2"/>
<proteinExistence type="predicted"/>
<name>A0A846WHR2_9NOCA</name>
<organism evidence="2 3">
    <name type="scientific">Nocardia coubleae</name>
    <dbReference type="NCBI Taxonomy" id="356147"/>
    <lineage>
        <taxon>Bacteria</taxon>
        <taxon>Bacillati</taxon>
        <taxon>Actinomycetota</taxon>
        <taxon>Actinomycetes</taxon>
        <taxon>Mycobacteriales</taxon>
        <taxon>Nocardiaceae</taxon>
        <taxon>Nocardia</taxon>
    </lineage>
</organism>
<gene>
    <name evidence="2" type="ORF">HGA10_30650</name>
</gene>
<dbReference type="EMBL" id="JAAXOM010000018">
    <property type="protein sequence ID" value="NKX91648.1"/>
    <property type="molecule type" value="Genomic_DNA"/>
</dbReference>
<comment type="caution">
    <text evidence="2">The sequence shown here is derived from an EMBL/GenBank/DDBJ whole genome shotgun (WGS) entry which is preliminary data.</text>
</comment>
<evidence type="ECO:0000313" key="3">
    <source>
        <dbReference type="Proteomes" id="UP000572007"/>
    </source>
</evidence>
<dbReference type="RefSeq" id="WP_168441133.1">
    <property type="nucleotide sequence ID" value="NZ_JAAXOM010000018.1"/>
</dbReference>
<feature type="region of interest" description="Disordered" evidence="1">
    <location>
        <begin position="171"/>
        <end position="192"/>
    </location>
</feature>
<evidence type="ECO:0000313" key="2">
    <source>
        <dbReference type="EMBL" id="NKX91648.1"/>
    </source>
</evidence>
<sequence length="192" mass="19551">MHGRGRQRGVVGFEAAGVDDPRGTGFRDGSDLLGVLAVAVGQVGARDQHEHIHRRNGGGVIVVDDRGVHPSGGVVNDLGQVAGTGDHLGGVGAAVEDGFDGCSAEVTGGNGDDDGHRSPFRFRRWSVADGGCAMQVAALADLIGGEGGDAGAGDREAELVGAEEPDRIWPFGAQSLGGDEPHDRPIGIFQGE</sequence>